<dbReference type="SMART" id="SM00544">
    <property type="entry name" value="MA3"/>
    <property type="match status" value="1"/>
</dbReference>
<dbReference type="GO" id="GO:0003723">
    <property type="term" value="F:RNA binding"/>
    <property type="evidence" value="ECO:0007669"/>
    <property type="project" value="InterPro"/>
</dbReference>
<dbReference type="InterPro" id="IPR016024">
    <property type="entry name" value="ARM-type_fold"/>
</dbReference>
<name>A0AAD3CID4_9STRA</name>
<evidence type="ECO:0000256" key="4">
    <source>
        <dbReference type="ARBA" id="ARBA00023187"/>
    </source>
</evidence>
<dbReference type="Proteomes" id="UP001054902">
    <property type="component" value="Unassembled WGS sequence"/>
</dbReference>
<dbReference type="InterPro" id="IPR003890">
    <property type="entry name" value="MIF4G-like_typ-3"/>
</dbReference>
<gene>
    <name evidence="8" type="ORF">CTEN210_03151</name>
</gene>
<feature type="domain" description="MI" evidence="7">
    <location>
        <begin position="457"/>
        <end position="573"/>
    </location>
</feature>
<comment type="subcellular location">
    <subcellularLocation>
        <location evidence="1">Nucleus</location>
    </subcellularLocation>
</comment>
<dbReference type="InterPro" id="IPR003891">
    <property type="entry name" value="Initiation_fac_eIF4g_MI"/>
</dbReference>
<comment type="caution">
    <text evidence="8">The sequence shown here is derived from an EMBL/GenBank/DDBJ whole genome shotgun (WGS) entry which is preliminary data.</text>
</comment>
<feature type="compositionally biased region" description="Basic and acidic residues" evidence="6">
    <location>
        <begin position="1"/>
        <end position="10"/>
    </location>
</feature>
<comment type="similarity">
    <text evidence="2">Belongs to the CWC22 family.</text>
</comment>
<dbReference type="Gene3D" id="1.25.40.180">
    <property type="match status" value="1"/>
</dbReference>
<feature type="compositionally biased region" description="Low complexity" evidence="6">
    <location>
        <begin position="677"/>
        <end position="719"/>
    </location>
</feature>
<feature type="compositionally biased region" description="Basic residues" evidence="6">
    <location>
        <begin position="758"/>
        <end position="771"/>
    </location>
</feature>
<keyword evidence="4" id="KW-0508">mRNA splicing</keyword>
<dbReference type="GO" id="GO:0000398">
    <property type="term" value="P:mRNA splicing, via spliceosome"/>
    <property type="evidence" value="ECO:0007669"/>
    <property type="project" value="TreeGrafter"/>
</dbReference>
<reference evidence="8 9" key="1">
    <citation type="journal article" date="2021" name="Sci. Rep.">
        <title>The genome of the diatom Chaetoceros tenuissimus carries an ancient integrated fragment of an extant virus.</title>
        <authorList>
            <person name="Hongo Y."/>
            <person name="Kimura K."/>
            <person name="Takaki Y."/>
            <person name="Yoshida Y."/>
            <person name="Baba S."/>
            <person name="Kobayashi G."/>
            <person name="Nagasaki K."/>
            <person name="Hano T."/>
            <person name="Tomaru Y."/>
        </authorList>
    </citation>
    <scope>NUCLEOTIDE SEQUENCE [LARGE SCALE GENOMIC DNA]</scope>
    <source>
        <strain evidence="8 9">NIES-3715</strain>
    </source>
</reference>
<feature type="region of interest" description="Disordered" evidence="6">
    <location>
        <begin position="663"/>
        <end position="881"/>
    </location>
</feature>
<feature type="compositionally biased region" description="Basic and acidic residues" evidence="6">
    <location>
        <begin position="826"/>
        <end position="847"/>
    </location>
</feature>
<dbReference type="SMART" id="SM00543">
    <property type="entry name" value="MIF4G"/>
    <property type="match status" value="1"/>
</dbReference>
<protein>
    <recommendedName>
        <fullName evidence="7">MI domain-containing protein</fullName>
    </recommendedName>
</protein>
<dbReference type="EMBL" id="BLLK01000022">
    <property type="protein sequence ID" value="GFH46677.1"/>
    <property type="molecule type" value="Genomic_DNA"/>
</dbReference>
<dbReference type="InterPro" id="IPR050781">
    <property type="entry name" value="CWC22_splicing_factor"/>
</dbReference>
<evidence type="ECO:0000256" key="5">
    <source>
        <dbReference type="ARBA" id="ARBA00023242"/>
    </source>
</evidence>
<evidence type="ECO:0000313" key="8">
    <source>
        <dbReference type="EMBL" id="GFH46677.1"/>
    </source>
</evidence>
<sequence length="881" mass="99939">MENPEEHEVLVDYEADEDDEEYQVANNIQKDTNASSNVSKPVDETNKPAKTNDENINIGSSFTPMSLGNPNGSSSSHPMDKPLSSSRHDDRRSNGRERNVKSGTGSFGVYIPPFRRKQLEKEESEKKEEGEEPSTTPSIHIQRQKWEDLKKAINGTINRLNTQTIKELIHSLFKSANLVRGKGLLAKAVLRAATTSPTYAPVYAALIAVINTKLPEVGELILARSILCFRRSYARQDRGMTMAITNFIACLFNQGLCHEILCLQLLTVLLEGDPTDDSVEVAVQFTKVAGMALVENSPAGVHAVMERFRSLLHDGRIGRRVQYKIEELMKIRKSKFKQFPALQEELDLVEREEQITFEMGLDDEDLQKEDHLDVFKFDEDWVQNENDWIEIRREVLGEDSDDEDGSDDDETDDSSDEDEDDSDDDEDGVLVEAVPEPELKKKQITEIHDMSEKDLIHLRRTIYLTIMSSATFEECSHKLSKMDIPLGKEIELINMIIECCSQERTFLRYYGLIAARFCLMHKRWSDAFHESFIAQYNTIHRLETNKLRNVAKLFAHLLHTDSLSWSCMSVIHLNEDETTSSSRIFLKILVQEMAEAMGIGTLVKRLEPDDPETAEWFKELFPRDNPRKTRYAINFFTSIGLGPLTDGLREYLKNAPKLIMQQAEAASKKDGNDSDESSVLSSSSSSSSSLSSSSSGSYSSSSSGSYSSYSSYSSSSGSYSRRRGRGRKRGGRKRRSRSYSSSSSSSSSYSRSVNSREKTKKNKNRRSKKSLSRSVERDRSNNSKKARSDDSPIGSEVEVRKGERSVSRSRSRSRSPSVERRRKRDDKKDDADSKDKIRESRKRERSSSRSQSTNDSDRRSRGRKRRARSYSSSRSRSSTSK</sequence>
<dbReference type="PANTHER" id="PTHR18034:SF3">
    <property type="entry name" value="PRE-MRNA-SPLICING FACTOR CWC22 HOMOLOG"/>
    <property type="match status" value="1"/>
</dbReference>
<feature type="compositionally biased region" description="Basic and acidic residues" evidence="6">
    <location>
        <begin position="86"/>
        <end position="100"/>
    </location>
</feature>
<keyword evidence="3" id="KW-0507">mRNA processing</keyword>
<keyword evidence="5" id="KW-0539">Nucleus</keyword>
<dbReference type="SUPFAM" id="SSF48371">
    <property type="entry name" value="ARM repeat"/>
    <property type="match status" value="1"/>
</dbReference>
<evidence type="ECO:0000259" key="7">
    <source>
        <dbReference type="PROSITE" id="PS51366"/>
    </source>
</evidence>
<evidence type="ECO:0000313" key="9">
    <source>
        <dbReference type="Proteomes" id="UP001054902"/>
    </source>
</evidence>
<evidence type="ECO:0000256" key="2">
    <source>
        <dbReference type="ARBA" id="ARBA00006856"/>
    </source>
</evidence>
<dbReference type="GO" id="GO:0071013">
    <property type="term" value="C:catalytic step 2 spliceosome"/>
    <property type="evidence" value="ECO:0007669"/>
    <property type="project" value="TreeGrafter"/>
</dbReference>
<dbReference type="PANTHER" id="PTHR18034">
    <property type="entry name" value="CELL CYCLE CONTROL PROTEIN CWF22-RELATED"/>
    <property type="match status" value="1"/>
</dbReference>
<evidence type="ECO:0000256" key="1">
    <source>
        <dbReference type="ARBA" id="ARBA00004123"/>
    </source>
</evidence>
<evidence type="ECO:0000256" key="6">
    <source>
        <dbReference type="SAM" id="MobiDB-lite"/>
    </source>
</evidence>
<feature type="compositionally biased region" description="Basic and acidic residues" evidence="6">
    <location>
        <begin position="41"/>
        <end position="53"/>
    </location>
</feature>
<feature type="compositionally biased region" description="Polar residues" evidence="6">
    <location>
        <begin position="24"/>
        <end position="39"/>
    </location>
</feature>
<feature type="compositionally biased region" description="Low complexity" evidence="6">
    <location>
        <begin position="738"/>
        <end position="753"/>
    </location>
</feature>
<organism evidence="8 9">
    <name type="scientific">Chaetoceros tenuissimus</name>
    <dbReference type="NCBI Taxonomy" id="426638"/>
    <lineage>
        <taxon>Eukaryota</taxon>
        <taxon>Sar</taxon>
        <taxon>Stramenopiles</taxon>
        <taxon>Ochrophyta</taxon>
        <taxon>Bacillariophyta</taxon>
        <taxon>Coscinodiscophyceae</taxon>
        <taxon>Chaetocerotophycidae</taxon>
        <taxon>Chaetocerotales</taxon>
        <taxon>Chaetocerotaceae</taxon>
        <taxon>Chaetoceros</taxon>
    </lineage>
</organism>
<dbReference type="Pfam" id="PF02854">
    <property type="entry name" value="MIF4G"/>
    <property type="match status" value="1"/>
</dbReference>
<feature type="compositionally biased region" description="Acidic residues" evidence="6">
    <location>
        <begin position="397"/>
        <end position="429"/>
    </location>
</feature>
<keyword evidence="9" id="KW-1185">Reference proteome</keyword>
<feature type="region of interest" description="Disordered" evidence="6">
    <location>
        <begin position="1"/>
        <end position="139"/>
    </location>
</feature>
<evidence type="ECO:0000256" key="3">
    <source>
        <dbReference type="ARBA" id="ARBA00022664"/>
    </source>
</evidence>
<dbReference type="AlphaFoldDB" id="A0AAD3CID4"/>
<feature type="compositionally biased region" description="Polar residues" evidence="6">
    <location>
        <begin position="54"/>
        <end position="77"/>
    </location>
</feature>
<dbReference type="PROSITE" id="PS51366">
    <property type="entry name" value="MI"/>
    <property type="match status" value="1"/>
</dbReference>
<feature type="compositionally biased region" description="Basic and acidic residues" evidence="6">
    <location>
        <begin position="774"/>
        <end position="790"/>
    </location>
</feature>
<feature type="compositionally biased region" description="Acidic residues" evidence="6">
    <location>
        <begin position="11"/>
        <end position="22"/>
    </location>
</feature>
<feature type="compositionally biased region" description="Low complexity" evidence="6">
    <location>
        <begin position="869"/>
        <end position="881"/>
    </location>
</feature>
<feature type="region of interest" description="Disordered" evidence="6">
    <location>
        <begin position="394"/>
        <end position="432"/>
    </location>
</feature>
<feature type="compositionally biased region" description="Basic and acidic residues" evidence="6">
    <location>
        <begin position="117"/>
        <end position="129"/>
    </location>
</feature>
<feature type="compositionally biased region" description="Basic residues" evidence="6">
    <location>
        <begin position="720"/>
        <end position="737"/>
    </location>
</feature>
<dbReference type="Pfam" id="PF02847">
    <property type="entry name" value="MA3"/>
    <property type="match status" value="1"/>
</dbReference>
<proteinExistence type="inferred from homology"/>
<accession>A0AAD3CID4</accession>
<feature type="compositionally biased region" description="Basic and acidic residues" evidence="6">
    <location>
        <begin position="797"/>
        <end position="806"/>
    </location>
</feature>